<protein>
    <recommendedName>
        <fullName evidence="11">Pleiotropic drug resistance protein 3</fullName>
    </recommendedName>
</protein>
<feature type="domain" description="ABC-2 type transporter transmembrane" evidence="7">
    <location>
        <begin position="198"/>
        <end position="310"/>
    </location>
</feature>
<feature type="transmembrane region" description="Helical" evidence="6">
    <location>
        <begin position="213"/>
        <end position="234"/>
    </location>
</feature>
<dbReference type="InterPro" id="IPR027417">
    <property type="entry name" value="P-loop_NTPase"/>
</dbReference>
<evidence type="ECO:0000256" key="5">
    <source>
        <dbReference type="ARBA" id="ARBA00023136"/>
    </source>
</evidence>
<evidence type="ECO:0000256" key="6">
    <source>
        <dbReference type="SAM" id="Phobius"/>
    </source>
</evidence>
<feature type="transmembrane region" description="Helical" evidence="6">
    <location>
        <begin position="246"/>
        <end position="265"/>
    </location>
</feature>
<name>A0A8R7V1I7_TRIUA</name>
<dbReference type="EnsemblPlants" id="TuG1812G0700000969.01.T02">
    <property type="protein sequence ID" value="TuG1812G0700000969.01.T02"/>
    <property type="gene ID" value="TuG1812G0700000969.01"/>
</dbReference>
<organism evidence="9 10">
    <name type="scientific">Triticum urartu</name>
    <name type="common">Red wild einkorn</name>
    <name type="synonym">Crithodium urartu</name>
    <dbReference type="NCBI Taxonomy" id="4572"/>
    <lineage>
        <taxon>Eukaryota</taxon>
        <taxon>Viridiplantae</taxon>
        <taxon>Streptophyta</taxon>
        <taxon>Embryophyta</taxon>
        <taxon>Tracheophyta</taxon>
        <taxon>Spermatophyta</taxon>
        <taxon>Magnoliopsida</taxon>
        <taxon>Liliopsida</taxon>
        <taxon>Poales</taxon>
        <taxon>Poaceae</taxon>
        <taxon>BOP clade</taxon>
        <taxon>Pooideae</taxon>
        <taxon>Triticodae</taxon>
        <taxon>Triticeae</taxon>
        <taxon>Triticinae</taxon>
        <taxon>Triticum</taxon>
    </lineage>
</organism>
<dbReference type="GO" id="GO:0140359">
    <property type="term" value="F:ABC-type transporter activity"/>
    <property type="evidence" value="ECO:0007669"/>
    <property type="project" value="InterPro"/>
</dbReference>
<dbReference type="SUPFAM" id="SSF52540">
    <property type="entry name" value="P-loop containing nucleoside triphosphate hydrolases"/>
    <property type="match status" value="1"/>
</dbReference>
<dbReference type="Gene3D" id="3.40.50.300">
    <property type="entry name" value="P-loop containing nucleotide triphosphate hydrolases"/>
    <property type="match status" value="1"/>
</dbReference>
<dbReference type="InterPro" id="IPR013525">
    <property type="entry name" value="ABC2_TM"/>
</dbReference>
<comment type="subcellular location">
    <subcellularLocation>
        <location evidence="1">Membrane</location>
        <topology evidence="1">Multi-pass membrane protein</topology>
    </subcellularLocation>
</comment>
<dbReference type="Proteomes" id="UP000015106">
    <property type="component" value="Chromosome 7"/>
</dbReference>
<evidence type="ECO:0000256" key="2">
    <source>
        <dbReference type="ARBA" id="ARBA00022448"/>
    </source>
</evidence>
<evidence type="ECO:0000256" key="1">
    <source>
        <dbReference type="ARBA" id="ARBA00004141"/>
    </source>
</evidence>
<keyword evidence="2" id="KW-0813">Transport</keyword>
<keyword evidence="10" id="KW-1185">Reference proteome</keyword>
<dbReference type="InterPro" id="IPR043926">
    <property type="entry name" value="ABCG_dom"/>
</dbReference>
<accession>A0A8R7V1I7</accession>
<evidence type="ECO:0000259" key="7">
    <source>
        <dbReference type="Pfam" id="PF01061"/>
    </source>
</evidence>
<evidence type="ECO:0000313" key="10">
    <source>
        <dbReference type="Proteomes" id="UP000015106"/>
    </source>
</evidence>
<reference evidence="9" key="3">
    <citation type="submission" date="2022-06" db="UniProtKB">
        <authorList>
            <consortium name="EnsemblPlants"/>
        </authorList>
    </citation>
    <scope>IDENTIFICATION</scope>
</reference>
<dbReference type="Gramene" id="TuG1812G0700000969.01.T02">
    <property type="protein sequence ID" value="TuG1812G0700000969.01.T02"/>
    <property type="gene ID" value="TuG1812G0700000969.01"/>
</dbReference>
<feature type="transmembrane region" description="Helical" evidence="6">
    <location>
        <begin position="285"/>
        <end position="306"/>
    </location>
</feature>
<keyword evidence="3 6" id="KW-0812">Transmembrane</keyword>
<feature type="domain" description="ABC transporter family G" evidence="8">
    <location>
        <begin position="78"/>
        <end position="132"/>
    </location>
</feature>
<evidence type="ECO:0000256" key="4">
    <source>
        <dbReference type="ARBA" id="ARBA00022989"/>
    </source>
</evidence>
<evidence type="ECO:0000259" key="8">
    <source>
        <dbReference type="Pfam" id="PF19055"/>
    </source>
</evidence>
<keyword evidence="4 6" id="KW-1133">Transmembrane helix</keyword>
<dbReference type="PANTHER" id="PTHR19241">
    <property type="entry name" value="ATP-BINDING CASSETTE TRANSPORTER"/>
    <property type="match status" value="1"/>
</dbReference>
<dbReference type="GO" id="GO:0005886">
    <property type="term" value="C:plasma membrane"/>
    <property type="evidence" value="ECO:0007669"/>
    <property type="project" value="UniProtKB-ARBA"/>
</dbReference>
<evidence type="ECO:0000256" key="3">
    <source>
        <dbReference type="ARBA" id="ARBA00022692"/>
    </source>
</evidence>
<reference evidence="9" key="2">
    <citation type="submission" date="2018-03" db="EMBL/GenBank/DDBJ databases">
        <title>The Triticum urartu genome reveals the dynamic nature of wheat genome evolution.</title>
        <authorList>
            <person name="Ling H."/>
            <person name="Ma B."/>
            <person name="Shi X."/>
            <person name="Liu H."/>
            <person name="Dong L."/>
            <person name="Sun H."/>
            <person name="Cao Y."/>
            <person name="Gao Q."/>
            <person name="Zheng S."/>
            <person name="Li Y."/>
            <person name="Yu Y."/>
            <person name="Du H."/>
            <person name="Qi M."/>
            <person name="Li Y."/>
            <person name="Yu H."/>
            <person name="Cui Y."/>
            <person name="Wang N."/>
            <person name="Chen C."/>
            <person name="Wu H."/>
            <person name="Zhao Y."/>
            <person name="Zhang J."/>
            <person name="Li Y."/>
            <person name="Zhou W."/>
            <person name="Zhang B."/>
            <person name="Hu W."/>
            <person name="Eijk M."/>
            <person name="Tang J."/>
            <person name="Witsenboer H."/>
            <person name="Zhao S."/>
            <person name="Li Z."/>
            <person name="Zhang A."/>
            <person name="Wang D."/>
            <person name="Liang C."/>
        </authorList>
    </citation>
    <scope>NUCLEOTIDE SEQUENCE [LARGE SCALE GENOMIC DNA]</scope>
    <source>
        <strain evidence="9">cv. G1812</strain>
    </source>
</reference>
<evidence type="ECO:0008006" key="11">
    <source>
        <dbReference type="Google" id="ProtNLM"/>
    </source>
</evidence>
<keyword evidence="5 6" id="KW-0472">Membrane</keyword>
<dbReference type="AlphaFoldDB" id="A0A8R7V1I7"/>
<dbReference type="Pfam" id="PF01061">
    <property type="entry name" value="ABC2_membrane"/>
    <property type="match status" value="1"/>
</dbReference>
<dbReference type="Pfam" id="PF19055">
    <property type="entry name" value="ABC2_membrane_7"/>
    <property type="match status" value="1"/>
</dbReference>
<sequence>MGLEICADTMVGDAMRRGISGGQKKRLTTAEMIVGPAKAYFMDDISNGLDSSTTFHIINCFQQLTNISEYTMVISLLQPTPEVFDLFDDLILMAEGKIIYHGPRNEALNFFEECGFICPEGKAVADFLQEILSWKDQQQYWLGPHESYRYISHHELSSMFKENHRGGKLHEQSVPPISELGKEALALNKYSLRELEMLKACGAREALLMKSNMFVYVFKTGQLAIIALVTMSIFLRTRMTISFTHANYYIGALFFSIFMIMLNGIPEMSMQIGRLPSFYKQKSYYFYSSWAYAIPASVLKVPVSILDSLV</sequence>
<evidence type="ECO:0000313" key="9">
    <source>
        <dbReference type="EnsemblPlants" id="TuG1812G0700000969.01.T02"/>
    </source>
</evidence>
<reference evidence="10" key="1">
    <citation type="journal article" date="2013" name="Nature">
        <title>Draft genome of the wheat A-genome progenitor Triticum urartu.</title>
        <authorList>
            <person name="Ling H.Q."/>
            <person name="Zhao S."/>
            <person name="Liu D."/>
            <person name="Wang J."/>
            <person name="Sun H."/>
            <person name="Zhang C."/>
            <person name="Fan H."/>
            <person name="Li D."/>
            <person name="Dong L."/>
            <person name="Tao Y."/>
            <person name="Gao C."/>
            <person name="Wu H."/>
            <person name="Li Y."/>
            <person name="Cui Y."/>
            <person name="Guo X."/>
            <person name="Zheng S."/>
            <person name="Wang B."/>
            <person name="Yu K."/>
            <person name="Liang Q."/>
            <person name="Yang W."/>
            <person name="Lou X."/>
            <person name="Chen J."/>
            <person name="Feng M."/>
            <person name="Jian J."/>
            <person name="Zhang X."/>
            <person name="Luo G."/>
            <person name="Jiang Y."/>
            <person name="Liu J."/>
            <person name="Wang Z."/>
            <person name="Sha Y."/>
            <person name="Zhang B."/>
            <person name="Wu H."/>
            <person name="Tang D."/>
            <person name="Shen Q."/>
            <person name="Xue P."/>
            <person name="Zou S."/>
            <person name="Wang X."/>
            <person name="Liu X."/>
            <person name="Wang F."/>
            <person name="Yang Y."/>
            <person name="An X."/>
            <person name="Dong Z."/>
            <person name="Zhang K."/>
            <person name="Zhang X."/>
            <person name="Luo M.C."/>
            <person name="Dvorak J."/>
            <person name="Tong Y."/>
            <person name="Wang J."/>
            <person name="Yang H."/>
            <person name="Li Z."/>
            <person name="Wang D."/>
            <person name="Zhang A."/>
            <person name="Wang J."/>
        </authorList>
    </citation>
    <scope>NUCLEOTIDE SEQUENCE</scope>
    <source>
        <strain evidence="10">cv. G1812</strain>
    </source>
</reference>
<proteinExistence type="predicted"/>